<evidence type="ECO:0000313" key="1">
    <source>
        <dbReference type="EMBL" id="KYO31794.1"/>
    </source>
</evidence>
<organism evidence="1 2">
    <name type="scientific">Alligator mississippiensis</name>
    <name type="common">American alligator</name>
    <dbReference type="NCBI Taxonomy" id="8496"/>
    <lineage>
        <taxon>Eukaryota</taxon>
        <taxon>Metazoa</taxon>
        <taxon>Chordata</taxon>
        <taxon>Craniata</taxon>
        <taxon>Vertebrata</taxon>
        <taxon>Euteleostomi</taxon>
        <taxon>Archelosauria</taxon>
        <taxon>Archosauria</taxon>
        <taxon>Crocodylia</taxon>
        <taxon>Alligatoridae</taxon>
        <taxon>Alligatorinae</taxon>
        <taxon>Alligator</taxon>
    </lineage>
</organism>
<proteinExistence type="predicted"/>
<keyword evidence="2" id="KW-1185">Reference proteome</keyword>
<name>A0A151N4N9_ALLMI</name>
<sequence length="73" mass="8269">MPGPSLGFALLSRYPSLLGPLDRTASFALLSPGWKICHEPPALKKQRRDSRCNLQYFAGHLLTLWEVYTPNNR</sequence>
<evidence type="ECO:0000313" key="2">
    <source>
        <dbReference type="Proteomes" id="UP000050525"/>
    </source>
</evidence>
<accession>A0A151N4N9</accession>
<protein>
    <submittedName>
        <fullName evidence="1">Uncharacterized protein</fullName>
    </submittedName>
</protein>
<dbReference type="AlphaFoldDB" id="A0A151N4N9"/>
<gene>
    <name evidence="1" type="ORF">Y1Q_0022861</name>
</gene>
<comment type="caution">
    <text evidence="1">The sequence shown here is derived from an EMBL/GenBank/DDBJ whole genome shotgun (WGS) entry which is preliminary data.</text>
</comment>
<dbReference type="Proteomes" id="UP000050525">
    <property type="component" value="Unassembled WGS sequence"/>
</dbReference>
<dbReference type="EMBL" id="AKHW03004053">
    <property type="protein sequence ID" value="KYO31794.1"/>
    <property type="molecule type" value="Genomic_DNA"/>
</dbReference>
<reference evidence="1 2" key="1">
    <citation type="journal article" date="2012" name="Genome Biol.">
        <title>Sequencing three crocodilian genomes to illuminate the evolution of archosaurs and amniotes.</title>
        <authorList>
            <person name="St John J.A."/>
            <person name="Braun E.L."/>
            <person name="Isberg S.R."/>
            <person name="Miles L.G."/>
            <person name="Chong A.Y."/>
            <person name="Gongora J."/>
            <person name="Dalzell P."/>
            <person name="Moran C."/>
            <person name="Bed'hom B."/>
            <person name="Abzhanov A."/>
            <person name="Burgess S.C."/>
            <person name="Cooksey A.M."/>
            <person name="Castoe T.A."/>
            <person name="Crawford N.G."/>
            <person name="Densmore L.D."/>
            <person name="Drew J.C."/>
            <person name="Edwards S.V."/>
            <person name="Faircloth B.C."/>
            <person name="Fujita M.K."/>
            <person name="Greenwold M.J."/>
            <person name="Hoffmann F.G."/>
            <person name="Howard J.M."/>
            <person name="Iguchi T."/>
            <person name="Janes D.E."/>
            <person name="Khan S.Y."/>
            <person name="Kohno S."/>
            <person name="de Koning A.J."/>
            <person name="Lance S.L."/>
            <person name="McCarthy F.M."/>
            <person name="McCormack J.E."/>
            <person name="Merchant M.E."/>
            <person name="Peterson D.G."/>
            <person name="Pollock D.D."/>
            <person name="Pourmand N."/>
            <person name="Raney B.J."/>
            <person name="Roessler K.A."/>
            <person name="Sanford J.R."/>
            <person name="Sawyer R.H."/>
            <person name="Schmidt C.J."/>
            <person name="Triplett E.W."/>
            <person name="Tuberville T.D."/>
            <person name="Venegas-Anaya M."/>
            <person name="Howard J.T."/>
            <person name="Jarvis E.D."/>
            <person name="Guillette L.J.Jr."/>
            <person name="Glenn T.C."/>
            <person name="Green R.E."/>
            <person name="Ray D.A."/>
        </authorList>
    </citation>
    <scope>NUCLEOTIDE SEQUENCE [LARGE SCALE GENOMIC DNA]</scope>
    <source>
        <strain evidence="1">KSC_2009_1</strain>
    </source>
</reference>